<dbReference type="Proteomes" id="UP000054248">
    <property type="component" value="Unassembled WGS sequence"/>
</dbReference>
<dbReference type="AlphaFoldDB" id="A0A0C3Q798"/>
<evidence type="ECO:0000313" key="3">
    <source>
        <dbReference type="Proteomes" id="UP000054248"/>
    </source>
</evidence>
<reference evidence="2 3" key="1">
    <citation type="submission" date="2014-04" db="EMBL/GenBank/DDBJ databases">
        <authorList>
            <consortium name="DOE Joint Genome Institute"/>
            <person name="Kuo A."/>
            <person name="Girlanda M."/>
            <person name="Perotto S."/>
            <person name="Kohler A."/>
            <person name="Nagy L.G."/>
            <person name="Floudas D."/>
            <person name="Copeland A."/>
            <person name="Barry K.W."/>
            <person name="Cichocki N."/>
            <person name="Veneault-Fourrey C."/>
            <person name="LaButti K."/>
            <person name="Lindquist E.A."/>
            <person name="Lipzen A."/>
            <person name="Lundell T."/>
            <person name="Morin E."/>
            <person name="Murat C."/>
            <person name="Sun H."/>
            <person name="Tunlid A."/>
            <person name="Henrissat B."/>
            <person name="Grigoriev I.V."/>
            <person name="Hibbett D.S."/>
            <person name="Martin F."/>
            <person name="Nordberg H.P."/>
            <person name="Cantor M.N."/>
            <person name="Hua S.X."/>
        </authorList>
    </citation>
    <scope>NUCLEOTIDE SEQUENCE [LARGE SCALE GENOMIC DNA]</scope>
    <source>
        <strain evidence="2 3">MUT 4182</strain>
    </source>
</reference>
<sequence>MMGQPAAVHPAVQFGWELGKELNSTAPGPEAKLIAPEPGQDFNQRYRVYVRRNGRSVHVLDSFAKRGLEILVDKDVTVKAVVERILRQQRHDFCRGNLNWDFLWPRISERLLTILMDPNAAMGLRSQTTVQFQVDRTKFQEYVAVTDLRNIPERRGDVRPQYIISLESLTGQYGIVSSVYWRSAMYDRVRAALYNSAPTATDRLRDNAHIRPWSSNRFTITMSSPHTWWIQDAYTQRNLYLWETLIADLSFDIGQWFIHESSVYDLSEEEFNNVQGSLWCLTNTDDFNSDLGSTSLFPQPMTDKIIGSTGGIEDYHLEDIIEPTCTSEEEEEGSESGELSMFYDASSEIRSRRSPRPYA</sequence>
<reference evidence="3" key="2">
    <citation type="submission" date="2015-01" db="EMBL/GenBank/DDBJ databases">
        <title>Evolutionary Origins and Diversification of the Mycorrhizal Mutualists.</title>
        <authorList>
            <consortium name="DOE Joint Genome Institute"/>
            <consortium name="Mycorrhizal Genomics Consortium"/>
            <person name="Kohler A."/>
            <person name="Kuo A."/>
            <person name="Nagy L.G."/>
            <person name="Floudas D."/>
            <person name="Copeland A."/>
            <person name="Barry K.W."/>
            <person name="Cichocki N."/>
            <person name="Veneault-Fourrey C."/>
            <person name="LaButti K."/>
            <person name="Lindquist E.A."/>
            <person name="Lipzen A."/>
            <person name="Lundell T."/>
            <person name="Morin E."/>
            <person name="Murat C."/>
            <person name="Riley R."/>
            <person name="Ohm R."/>
            <person name="Sun H."/>
            <person name="Tunlid A."/>
            <person name="Henrissat B."/>
            <person name="Grigoriev I.V."/>
            <person name="Hibbett D.S."/>
            <person name="Martin F."/>
        </authorList>
    </citation>
    <scope>NUCLEOTIDE SEQUENCE [LARGE SCALE GENOMIC DNA]</scope>
    <source>
        <strain evidence="3">MUT 4182</strain>
    </source>
</reference>
<dbReference type="EMBL" id="KN823042">
    <property type="protein sequence ID" value="KIO25435.1"/>
    <property type="molecule type" value="Genomic_DNA"/>
</dbReference>
<gene>
    <name evidence="2" type="ORF">M407DRAFT_25234</name>
</gene>
<keyword evidence="3" id="KW-1185">Reference proteome</keyword>
<organism evidence="2 3">
    <name type="scientific">Tulasnella calospora MUT 4182</name>
    <dbReference type="NCBI Taxonomy" id="1051891"/>
    <lineage>
        <taxon>Eukaryota</taxon>
        <taxon>Fungi</taxon>
        <taxon>Dikarya</taxon>
        <taxon>Basidiomycota</taxon>
        <taxon>Agaricomycotina</taxon>
        <taxon>Agaricomycetes</taxon>
        <taxon>Cantharellales</taxon>
        <taxon>Tulasnellaceae</taxon>
        <taxon>Tulasnella</taxon>
    </lineage>
</organism>
<dbReference type="HOGENOM" id="CLU_036237_0_0_1"/>
<accession>A0A0C3Q798</accession>
<feature type="non-terminal residue" evidence="2">
    <location>
        <position position="359"/>
    </location>
</feature>
<proteinExistence type="predicted"/>
<feature type="region of interest" description="Disordered" evidence="1">
    <location>
        <begin position="325"/>
        <end position="359"/>
    </location>
</feature>
<dbReference type="OrthoDB" id="3309592at2759"/>
<name>A0A0C3Q798_9AGAM</name>
<evidence type="ECO:0000313" key="2">
    <source>
        <dbReference type="EMBL" id="KIO25435.1"/>
    </source>
</evidence>
<protein>
    <submittedName>
        <fullName evidence="2">Uncharacterized protein</fullName>
    </submittedName>
</protein>
<evidence type="ECO:0000256" key="1">
    <source>
        <dbReference type="SAM" id="MobiDB-lite"/>
    </source>
</evidence>